<feature type="domain" description="Aminoglycoside phosphotransferase" evidence="1">
    <location>
        <begin position="29"/>
        <end position="265"/>
    </location>
</feature>
<sequence length="345" mass="38232">MIEGLGISQDALGDWLTAHVDGFRSLERVEKFSGGQSNPTYRIIAASGNFVLRAKPPGELLKSAHQVDREYRVMAALADTHVPVPRMFALADDETSPIGRAFFVMEHLQGRIFWDPALPDETPQTRAAIYDAMNATLAHLHMVDVDAAGLGDFGKPGNYFARQTDRWSRQYRASVDAPSDDMARLMDWLPDHMPADDGAVALVHGDYRLDNMIFAPQAPEVIGLLDWELSTLGHPLADLAYQCMQWRLPHDGGMRGLGGLDRADLGLPSERDYVARYCERRGIGDIDNWPFYLVFSFFRLASILQGVFARAQAGNASNPEKARQYGEAVPVLARMARDLTEGKAA</sequence>
<dbReference type="AlphaFoldDB" id="A0A934MCT2"/>
<evidence type="ECO:0000313" key="3">
    <source>
        <dbReference type="Proteomes" id="UP000642488"/>
    </source>
</evidence>
<organism evidence="2 3">
    <name type="scientific">Palleronia pontilimi</name>
    <dbReference type="NCBI Taxonomy" id="1964209"/>
    <lineage>
        <taxon>Bacteria</taxon>
        <taxon>Pseudomonadati</taxon>
        <taxon>Pseudomonadota</taxon>
        <taxon>Alphaproteobacteria</taxon>
        <taxon>Rhodobacterales</taxon>
        <taxon>Roseobacteraceae</taxon>
        <taxon>Palleronia</taxon>
    </lineage>
</organism>
<accession>A0A934MCT2</accession>
<dbReference type="CDD" id="cd05154">
    <property type="entry name" value="ACAD10_11_N-like"/>
    <property type="match status" value="1"/>
</dbReference>
<protein>
    <submittedName>
        <fullName evidence="2">Phosphotransferase</fullName>
    </submittedName>
</protein>
<gene>
    <name evidence="2" type="ORF">ILP92_08785</name>
</gene>
<dbReference type="InterPro" id="IPR052898">
    <property type="entry name" value="ACAD10-like"/>
</dbReference>
<comment type="caution">
    <text evidence="2">The sequence shown here is derived from an EMBL/GenBank/DDBJ whole genome shotgun (WGS) entry which is preliminary data.</text>
</comment>
<keyword evidence="3" id="KW-1185">Reference proteome</keyword>
<name>A0A934MCT2_9RHOB</name>
<dbReference type="InterPro" id="IPR011009">
    <property type="entry name" value="Kinase-like_dom_sf"/>
</dbReference>
<evidence type="ECO:0000259" key="1">
    <source>
        <dbReference type="Pfam" id="PF01636"/>
    </source>
</evidence>
<evidence type="ECO:0000313" key="2">
    <source>
        <dbReference type="EMBL" id="MBJ3762840.1"/>
    </source>
</evidence>
<reference evidence="2" key="1">
    <citation type="submission" date="2020-12" db="EMBL/GenBank/DDBJ databases">
        <title>Bacterial taxonomy.</title>
        <authorList>
            <person name="Pan X."/>
        </authorList>
    </citation>
    <scope>NUCLEOTIDE SEQUENCE</scope>
    <source>
        <strain evidence="2">KCTC 52957</strain>
    </source>
</reference>
<dbReference type="InterPro" id="IPR002575">
    <property type="entry name" value="Aminoglycoside_PTrfase"/>
</dbReference>
<dbReference type="InterPro" id="IPR041726">
    <property type="entry name" value="ACAD10_11_N"/>
</dbReference>
<dbReference type="SUPFAM" id="SSF56112">
    <property type="entry name" value="Protein kinase-like (PK-like)"/>
    <property type="match status" value="1"/>
</dbReference>
<dbReference type="RefSeq" id="WP_198916002.1">
    <property type="nucleotide sequence ID" value="NZ_JAEKPD010000007.1"/>
</dbReference>
<dbReference type="Proteomes" id="UP000642488">
    <property type="component" value="Unassembled WGS sequence"/>
</dbReference>
<dbReference type="EMBL" id="JAEKPD010000007">
    <property type="protein sequence ID" value="MBJ3762840.1"/>
    <property type="molecule type" value="Genomic_DNA"/>
</dbReference>
<dbReference type="Pfam" id="PF01636">
    <property type="entry name" value="APH"/>
    <property type="match status" value="1"/>
</dbReference>
<dbReference type="Gene3D" id="3.90.1200.10">
    <property type="match status" value="1"/>
</dbReference>
<proteinExistence type="predicted"/>
<dbReference type="PANTHER" id="PTHR47829">
    <property type="entry name" value="HYDROLASE, PUTATIVE (AFU_ORTHOLOGUE AFUA_1G12880)-RELATED"/>
    <property type="match status" value="1"/>
</dbReference>
<dbReference type="PANTHER" id="PTHR47829:SF3">
    <property type="entry name" value="AMINOGLYCOSIDE PHOSPHOTRANSFERASE DOMAIN-CONTAINING PROTEIN"/>
    <property type="match status" value="1"/>
</dbReference>
<dbReference type="Gene3D" id="3.30.200.20">
    <property type="entry name" value="Phosphorylase Kinase, domain 1"/>
    <property type="match status" value="1"/>
</dbReference>